<evidence type="ECO:0000313" key="1">
    <source>
        <dbReference type="EMBL" id="KAK1498452.1"/>
    </source>
</evidence>
<organism evidence="1 2">
    <name type="scientific">Colletotrichum cuscutae</name>
    <dbReference type="NCBI Taxonomy" id="1209917"/>
    <lineage>
        <taxon>Eukaryota</taxon>
        <taxon>Fungi</taxon>
        <taxon>Dikarya</taxon>
        <taxon>Ascomycota</taxon>
        <taxon>Pezizomycotina</taxon>
        <taxon>Sordariomycetes</taxon>
        <taxon>Hypocreomycetidae</taxon>
        <taxon>Glomerellales</taxon>
        <taxon>Glomerellaceae</taxon>
        <taxon>Colletotrichum</taxon>
        <taxon>Colletotrichum acutatum species complex</taxon>
    </lineage>
</organism>
<dbReference type="Proteomes" id="UP001239213">
    <property type="component" value="Unassembled WGS sequence"/>
</dbReference>
<dbReference type="AlphaFoldDB" id="A0AAI9YD69"/>
<dbReference type="EMBL" id="MPDP01000003">
    <property type="protein sequence ID" value="KAK1498452.1"/>
    <property type="molecule type" value="Genomic_DNA"/>
</dbReference>
<reference evidence="1" key="1">
    <citation type="submission" date="2016-11" db="EMBL/GenBank/DDBJ databases">
        <title>The genome sequence of Colletotrichum cuscutae.</title>
        <authorList>
            <person name="Baroncelli R."/>
        </authorList>
    </citation>
    <scope>NUCLEOTIDE SEQUENCE</scope>
    <source>
        <strain evidence="1">IMI 304802</strain>
    </source>
</reference>
<comment type="caution">
    <text evidence="1">The sequence shown here is derived from an EMBL/GenBank/DDBJ whole genome shotgun (WGS) entry which is preliminary data.</text>
</comment>
<protein>
    <submittedName>
        <fullName evidence="1">Uncharacterized protein</fullName>
    </submittedName>
</protein>
<proteinExistence type="predicted"/>
<gene>
    <name evidence="1" type="ORF">CCUS01_12810</name>
</gene>
<sequence>MCQQIFSFVSIRYLFVYLVVYIRKVCVCVCCTNKTCTPDLHYVTTLSMPYLPSIHLAEECHANGREDPLPSHLELWMPPDGAARNFPAPLVLS</sequence>
<name>A0AAI9YD69_9PEZI</name>
<keyword evidence="2" id="KW-1185">Reference proteome</keyword>
<evidence type="ECO:0000313" key="2">
    <source>
        <dbReference type="Proteomes" id="UP001239213"/>
    </source>
</evidence>
<accession>A0AAI9YD69</accession>